<dbReference type="Proteomes" id="UP000005631">
    <property type="component" value="Chromosome"/>
</dbReference>
<comment type="similarity">
    <text evidence="4">Belongs to the TonB-dependent receptor family.</text>
</comment>
<evidence type="ECO:0000313" key="7">
    <source>
        <dbReference type="EMBL" id="AEV33138.1"/>
    </source>
</evidence>
<dbReference type="eggNOG" id="COG4773">
    <property type="taxonomic scope" value="Bacteria"/>
</dbReference>
<dbReference type="HOGENOM" id="CLU_006935_0_0_10"/>
<reference evidence="7 8" key="1">
    <citation type="journal article" date="2012" name="Stand. Genomic Sci.">
        <title>Genome sequence of the orange-pigmented seawater bacterium Owenweeksia hongkongensis type strain (UST20020801(T)).</title>
        <authorList>
            <person name="Riedel T."/>
            <person name="Held B."/>
            <person name="Nolan M."/>
            <person name="Lucas S."/>
            <person name="Lapidus A."/>
            <person name="Tice H."/>
            <person name="Del Rio T.G."/>
            <person name="Cheng J.F."/>
            <person name="Han C."/>
            <person name="Tapia R."/>
            <person name="Goodwin L.A."/>
            <person name="Pitluck S."/>
            <person name="Liolios K."/>
            <person name="Mavromatis K."/>
            <person name="Pagani I."/>
            <person name="Ivanova N."/>
            <person name="Mikhailova N."/>
            <person name="Pati A."/>
            <person name="Chen A."/>
            <person name="Palaniappan K."/>
            <person name="Rohde M."/>
            <person name="Tindall B.J."/>
            <person name="Detter J.C."/>
            <person name="Goker M."/>
            <person name="Woyke T."/>
            <person name="Bristow J."/>
            <person name="Eisen J.A."/>
            <person name="Markowitz V."/>
            <person name="Hugenholtz P."/>
            <person name="Klenk H.P."/>
            <person name="Kyrpides N.C."/>
        </authorList>
    </citation>
    <scope>NUCLEOTIDE SEQUENCE</scope>
    <source>
        <strain evidence="8">DSM 17368 / JCM 12287 / NRRL B-23963</strain>
    </source>
</reference>
<dbReference type="STRING" id="926562.Oweho_2164"/>
<dbReference type="PANTHER" id="PTHR40980">
    <property type="entry name" value="PLUG DOMAIN-CONTAINING PROTEIN"/>
    <property type="match status" value="1"/>
</dbReference>
<dbReference type="Gene3D" id="2.40.170.20">
    <property type="entry name" value="TonB-dependent receptor, beta-barrel domain"/>
    <property type="match status" value="1"/>
</dbReference>
<dbReference type="SUPFAM" id="SSF56935">
    <property type="entry name" value="Porins"/>
    <property type="match status" value="1"/>
</dbReference>
<gene>
    <name evidence="7" type="ordered locus">Oweho_2164</name>
</gene>
<dbReference type="OrthoDB" id="9768470at2"/>
<evidence type="ECO:0000256" key="1">
    <source>
        <dbReference type="ARBA" id="ARBA00004442"/>
    </source>
</evidence>
<dbReference type="PANTHER" id="PTHR40980:SF5">
    <property type="entry name" value="TONB-DEPENDENT RECEPTOR"/>
    <property type="match status" value="1"/>
</dbReference>
<evidence type="ECO:0000313" key="8">
    <source>
        <dbReference type="Proteomes" id="UP000005631"/>
    </source>
</evidence>
<feature type="domain" description="TonB-dependent receptor plug" evidence="6">
    <location>
        <begin position="132"/>
        <end position="220"/>
    </location>
</feature>
<evidence type="ECO:0000256" key="4">
    <source>
        <dbReference type="RuleBase" id="RU003357"/>
    </source>
</evidence>
<dbReference type="InterPro" id="IPR037066">
    <property type="entry name" value="Plug_dom_sf"/>
</dbReference>
<dbReference type="Gene3D" id="2.60.40.1120">
    <property type="entry name" value="Carboxypeptidase-like, regulatory domain"/>
    <property type="match status" value="1"/>
</dbReference>
<feature type="domain" description="TonB-dependent receptor-like beta-barrel" evidence="5">
    <location>
        <begin position="440"/>
        <end position="923"/>
    </location>
</feature>
<evidence type="ECO:0000256" key="3">
    <source>
        <dbReference type="ARBA" id="ARBA00023237"/>
    </source>
</evidence>
<sequence>MNHTIKTLVIMLALAMPLVSFSQKGIIRGQVIDGETGEPLFSANAVLKGTMTGATTDFDGKFELSAEEGTYNLEVTFIGMASVNITDLKVKSGDVTVVEAIALKPASNELGEVVITAEVARNTQAAMMTLKKKSTNVIDGISAGELKKTGDSDAGDAAKRVTGVSVEGGKYVYVRGIGDRYTKTMLNGVDVPGLDPDRNAIQIDIFPTNLIDNMTILKSGLAELPADFTGGLVDIVTKDFPDRPVFDVSVGLGYNPAMHFNSDYITYDGGKTDFLGFDDGTRALPEGADDNPIPSPFSRSTYSDQEINDFIGSFNPTLGAMKQRSFMDYDLGVSAGNQKMLENGNKLGYIFSLTYKNSTDYYDEVEYGEYVLPTQGNDNPEMLYTNKRNGSKGSNNVLLGGIAGLAYKTQNAKYQFTVMHLQNGETEAAQMHVDNSENGNATGQSGYQAYQNSLVYSERALTNVLLSGEHHLKDDKWEVNWRISPTLSRMDEPDLRKTSFSINRGDSTFEAGQGGNPRRSWRDLSEINTVAQLNLIRKHKMFDRDAKLKFGGSYVYKNRSYEILTFDLQSYLNWPEFTGDPNAVLTPENIYPNGSQMWYNPSQEEVNANEYTSTAHNTAFYVSEEVSLSMRLKAILGLRAEYFVQYHTGRDQAGANGAQGGNVLDNEKVLDALDLFPSANLIFAKDENENIRFSYFRSIARPSFKELSFAQIQDPITDRIFNGGFYEYTDGGTGEVLWNGDLTETRINNFDLRWEMFMKPGEVFSISGFAKFFDNAIELVRIPTAQTTSEFQPRNVGNGQLFGAEIEFRKNLGFISPVFDKYSFSGNFTYAYSQIDMSNVEEEGRKAYAREGQEITGKRPMAGQAPYIVNAGLSYDNLDKKFNAGVFYNVKGRTLEVVGGRVFPDVYTEMFHSLNFTARKAFGKDSRSAVTFKVKNILNDVQESFYVGYEAQDQIFSRLSPGVQFSLGYTYKFK</sequence>
<keyword evidence="7" id="KW-0675">Receptor</keyword>
<protein>
    <submittedName>
        <fullName evidence="7">Outer membrane receptor protein</fullName>
    </submittedName>
</protein>
<name>G8R471_OWEHD</name>
<dbReference type="AlphaFoldDB" id="G8R471"/>
<dbReference type="SUPFAM" id="SSF49464">
    <property type="entry name" value="Carboxypeptidase regulatory domain-like"/>
    <property type="match status" value="1"/>
</dbReference>
<keyword evidence="2 4" id="KW-0472">Membrane</keyword>
<evidence type="ECO:0000259" key="5">
    <source>
        <dbReference type="Pfam" id="PF00593"/>
    </source>
</evidence>
<dbReference type="InterPro" id="IPR008969">
    <property type="entry name" value="CarboxyPept-like_regulatory"/>
</dbReference>
<dbReference type="KEGG" id="oho:Oweho_2164"/>
<comment type="subcellular location">
    <subcellularLocation>
        <location evidence="1 4">Cell outer membrane</location>
    </subcellularLocation>
</comment>
<dbReference type="InterPro" id="IPR000531">
    <property type="entry name" value="Beta-barrel_TonB"/>
</dbReference>
<dbReference type="InterPro" id="IPR036942">
    <property type="entry name" value="Beta-barrel_TonB_sf"/>
</dbReference>
<dbReference type="Gene3D" id="2.170.130.10">
    <property type="entry name" value="TonB-dependent receptor, plug domain"/>
    <property type="match status" value="1"/>
</dbReference>
<dbReference type="Pfam" id="PF00593">
    <property type="entry name" value="TonB_dep_Rec_b-barrel"/>
    <property type="match status" value="1"/>
</dbReference>
<dbReference type="InterPro" id="IPR012910">
    <property type="entry name" value="Plug_dom"/>
</dbReference>
<dbReference type="RefSeq" id="WP_014202487.1">
    <property type="nucleotide sequence ID" value="NC_016599.1"/>
</dbReference>
<keyword evidence="4" id="KW-0798">TonB box</keyword>
<dbReference type="EMBL" id="CP003156">
    <property type="protein sequence ID" value="AEV33138.1"/>
    <property type="molecule type" value="Genomic_DNA"/>
</dbReference>
<organism evidence="7 8">
    <name type="scientific">Owenweeksia hongkongensis (strain DSM 17368 / CIP 108786 / JCM 12287 / NRRL B-23963 / UST20020801)</name>
    <dbReference type="NCBI Taxonomy" id="926562"/>
    <lineage>
        <taxon>Bacteria</taxon>
        <taxon>Pseudomonadati</taxon>
        <taxon>Bacteroidota</taxon>
        <taxon>Flavobacteriia</taxon>
        <taxon>Flavobacteriales</taxon>
        <taxon>Owenweeksiaceae</taxon>
        <taxon>Owenweeksia</taxon>
    </lineage>
</organism>
<evidence type="ECO:0000256" key="2">
    <source>
        <dbReference type="ARBA" id="ARBA00023136"/>
    </source>
</evidence>
<evidence type="ECO:0000259" key="6">
    <source>
        <dbReference type="Pfam" id="PF07715"/>
    </source>
</evidence>
<dbReference type="GO" id="GO:0009279">
    <property type="term" value="C:cell outer membrane"/>
    <property type="evidence" value="ECO:0007669"/>
    <property type="project" value="UniProtKB-SubCell"/>
</dbReference>
<dbReference type="Pfam" id="PF13715">
    <property type="entry name" value="CarbopepD_reg_2"/>
    <property type="match status" value="1"/>
</dbReference>
<keyword evidence="3" id="KW-0998">Cell outer membrane</keyword>
<dbReference type="PATRIC" id="fig|926562.3.peg.2182"/>
<dbReference type="Pfam" id="PF07715">
    <property type="entry name" value="Plug"/>
    <property type="match status" value="1"/>
</dbReference>
<keyword evidence="8" id="KW-1185">Reference proteome</keyword>
<dbReference type="eggNOG" id="COG1629">
    <property type="taxonomic scope" value="Bacteria"/>
</dbReference>
<proteinExistence type="inferred from homology"/>
<accession>G8R471</accession>